<keyword evidence="2 12" id="KW-0808">Transferase</keyword>
<dbReference type="InterPro" id="IPR044769">
    <property type="entry name" value="PIKfyve_PIPKc"/>
</dbReference>
<feature type="domain" description="PIPK" evidence="15">
    <location>
        <begin position="1493"/>
        <end position="1814"/>
    </location>
</feature>
<evidence type="ECO:0000256" key="6">
    <source>
        <dbReference type="ARBA" id="ARBA00022777"/>
    </source>
</evidence>
<dbReference type="CDD" id="cd03334">
    <property type="entry name" value="Fab1_TCP"/>
    <property type="match status" value="1"/>
</dbReference>
<dbReference type="PANTHER" id="PTHR45748:SF14">
    <property type="entry name" value="1-PHOSPHATIDYLINOSITOL-3-PHOSPHATE 5-KINASE FAB1C-RELATED"/>
    <property type="match status" value="1"/>
</dbReference>
<comment type="subunit">
    <text evidence="9">Component of the PI(3,5)P2 regulatory complex at least composed of ATG18, SAC/FIG4, FAB1 and VAC14.</text>
</comment>
<dbReference type="InterPro" id="IPR011011">
    <property type="entry name" value="Znf_FYVE_PHD"/>
</dbReference>
<dbReference type="PROSITE" id="PS50178">
    <property type="entry name" value="ZF_FYVE"/>
    <property type="match status" value="1"/>
</dbReference>
<dbReference type="SUPFAM" id="SSF57903">
    <property type="entry name" value="FYVE/PHD zinc finger"/>
    <property type="match status" value="1"/>
</dbReference>
<sequence length="1822" mass="205123">MGKREVALLFEMRADRLALWGLISISKFRAFPVLLGLETDSHTWFVVFEIETLFLRGSCGSFVLCWVITSYMGIPDSSLLDLEKVRSWVSWGESDLCYLSEKFDMHHSGSKMCCVCNRNFTEMTQQHRYNCKSCGRWFCGKCIGVCDLPNLESENMGFRETIRSCKFCLDANRRMCYEGQRKCSEKVHPSVSPQESPRQSPEPPSPCFSVESDKISSPLNAELNLGSHFERCFHDHDYGYYPCSEVNKSLTSSGTHPSSLSTHPSTFRSDEEGMEDPRKDFLSQSRTYCDNYSDIDSSSVSARHDTYNYNSVGSSPSDSPSRIGFTSSWAGLPVQKDQEKSPVPQNDVPFSQQSMAVLRKPEQGTEDAYTTAYFSDDLSIFRKNETLQRPLDFENNDHIWFPPPPDDENDDAEGNFFAYDDEDDDIGDSGAMFSSSSSLSNMFPGKEKHNDGNKEPLRAVIEGHFRALVSQLLQGEGINVGKENDSEDWLDIVATVAWQAANFVRPDTSKGGSMDPGDYVKVKCIASGSPSESTLIKGVVCTKNIKHKRMTSQYKNPRLLLLGGALEYQKVPNQLASFDTLLQQENDHLKMIISKIEALRPNVLLVEKTVASCAQEYLLAKEISLVLNVKKPLLERIARCTGALITPSVDNLSKARLGHCELFRLDRLVEDHETANQLNKKPSKTLMFFEGCPRRLGCTVLLKGTCREELKKIKHVVQFAVFAAYHLSLETSFLADEGASLPKMIVKYSTDMPESATADTDISMIPNTLSTTMPQSEPDETSRVKDIVGIGLKLENLGSVPEHLDDLSCHSYPDTMADYRSESVLSDSCYNNLTSNLTVDSDYIHPSNESDADTIFSTRELLQSGLLETMVQEERECGEVVDSTKDKTNEDELSGEYFSATDGHQSILVYFSSHCVSKGTVCERTRLLRIKFYGSFDKPLGRYLRDDLFDQACCCQSCKEPAEAHVLCFTHQQGNLTINVKRLPSVKLPGERDGKIWMWHRCLRCPFEDGVPPATRRVVMSDAAWGLSFGKFLELSFSNHATANRVATCGHSLQRDCLRYYGFGSMVAFFRYSPIDILSVHLPPSVLEFGHIREEWIGKEAEELFIKVETLYAEISNVLGHLETKIVSPSLGNESSDTCDIQNHILDLKDMLRRERTDYHCLLQSGIVTPQPGKMALDILELNRMRRSLLIGSHVWDHRLYSLDSLIKRSFSAKVKQENELCADFKELIVDSFHKDPNIDCGPEQNNTRLSKLHESHKSHMLAEPDDTVEPCASGSLTCCIEGEKVHSDGELNKTFSECFSPNESNLSEKIDSAWTGTDQPQANAVPAGSIQPSNQHDSPPLRRLTQPMRVHSFDSAVRVHERIRKVLPSSLHLSTLRSFHASGDYGNMVRDPVSNILQSYVQMLPWETQKLNLILSSTPTFISSVSSIAEGARLLLSQTYHGDRVIAVYDNDYSSIISYALSSKEYEDWVSGKSDLPESSWIARERSKEDLATSSFSAWGTLDLDYINYGSSYRPEDVPSSVGSLLRDSKKSVHLQISFGDDSVGAGGKVNFSVTCYFAKQFESLRKKCCPSEVDFVRSMSRCRRWSAQGGKSNVYFAKSLDERFIIKQVTKTELESFVEFAPQYFKYLMDALNSGGPTCLAKILGIYQVTVKYPKGGKETKIDLMVMENLFYKRNISRVYDLKGSERSRYNPDTTGTNKVMLDMNLLESLRTNPIFLGSRAKRRLERAVWNDTSFLASVDVMDYSLLVGVDDERKELVLGIIDFMRQYTWDKHLETWVKASGILGGPRNAAPTIVSPKQYKKRFRKAMTTYFLTLPLENV</sequence>
<evidence type="ECO:0000256" key="12">
    <source>
        <dbReference type="PROSITE-ProRule" id="PRU00781"/>
    </source>
</evidence>
<evidence type="ECO:0000256" key="4">
    <source>
        <dbReference type="ARBA" id="ARBA00022741"/>
    </source>
</evidence>
<evidence type="ECO:0000256" key="2">
    <source>
        <dbReference type="ARBA" id="ARBA00022679"/>
    </source>
</evidence>
<reference evidence="16 17" key="1">
    <citation type="submission" date="2024-01" db="EMBL/GenBank/DDBJ databases">
        <title>The genomes of 5 underutilized Papilionoideae crops provide insights into root nodulation and disease resistanc.</title>
        <authorList>
            <person name="Jiang F."/>
        </authorList>
    </citation>
    <scope>NUCLEOTIDE SEQUENCE [LARGE SCALE GENOMIC DNA]</scope>
    <source>
        <strain evidence="16">JINMINGXINNONG_FW02</strain>
        <tissue evidence="16">Leaves</tissue>
    </source>
</reference>
<keyword evidence="4 12" id="KW-0547">Nucleotide-binding</keyword>
<dbReference type="Pfam" id="PF01504">
    <property type="entry name" value="PIP5K"/>
    <property type="match status" value="1"/>
</dbReference>
<dbReference type="GO" id="GO:0010008">
    <property type="term" value="C:endosome membrane"/>
    <property type="evidence" value="ECO:0007669"/>
    <property type="project" value="TreeGrafter"/>
</dbReference>
<dbReference type="FunFam" id="3.30.810.10:FF:000001">
    <property type="entry name" value="1-phosphatidylinositol 3-phosphate 5-kinase FAB1"/>
    <property type="match status" value="1"/>
</dbReference>
<dbReference type="SUPFAM" id="SSF52029">
    <property type="entry name" value="GroEL apical domain-like"/>
    <property type="match status" value="1"/>
</dbReference>
<dbReference type="InterPro" id="IPR017455">
    <property type="entry name" value="Znf_FYVE-rel"/>
</dbReference>
<evidence type="ECO:0000256" key="10">
    <source>
        <dbReference type="ARBA" id="ARBA00077223"/>
    </source>
</evidence>
<dbReference type="InterPro" id="IPR002423">
    <property type="entry name" value="Cpn60/GroEL/TCP-1"/>
</dbReference>
<dbReference type="Gene3D" id="3.50.7.10">
    <property type="entry name" value="GroEL"/>
    <property type="match status" value="1"/>
</dbReference>
<dbReference type="FunFam" id="3.30.800.10:FF:000010">
    <property type="entry name" value="Putative 1-phosphatidylinositol-3-phosphate 5-kinase FAB1C"/>
    <property type="match status" value="1"/>
</dbReference>
<evidence type="ECO:0000256" key="5">
    <source>
        <dbReference type="ARBA" id="ARBA00022771"/>
    </source>
</evidence>
<keyword evidence="17" id="KW-1185">Reference proteome</keyword>
<dbReference type="CDD" id="cd00065">
    <property type="entry name" value="FYVE_like_SF"/>
    <property type="match status" value="1"/>
</dbReference>
<dbReference type="FunFam" id="3.50.7.10:FF:000007">
    <property type="entry name" value="1-phosphatidylinositol 3-phosphate 5-kinase isoform X1"/>
    <property type="match status" value="1"/>
</dbReference>
<dbReference type="Pfam" id="PF00118">
    <property type="entry name" value="Cpn60_TCP1"/>
    <property type="match status" value="1"/>
</dbReference>
<evidence type="ECO:0000259" key="15">
    <source>
        <dbReference type="PROSITE" id="PS51455"/>
    </source>
</evidence>
<proteinExistence type="predicted"/>
<evidence type="ECO:0000256" key="1">
    <source>
        <dbReference type="ARBA" id="ARBA00012009"/>
    </source>
</evidence>
<keyword evidence="5 11" id="KW-0863">Zinc-finger</keyword>
<feature type="region of interest" description="Disordered" evidence="13">
    <location>
        <begin position="187"/>
        <end position="211"/>
    </location>
</feature>
<keyword evidence="7" id="KW-0862">Zinc</keyword>
<comment type="caution">
    <text evidence="16">The sequence shown here is derived from an EMBL/GenBank/DDBJ whole genome shotgun (WGS) entry which is preliminary data.</text>
</comment>
<keyword evidence="3" id="KW-0479">Metal-binding</keyword>
<dbReference type="GO" id="GO:0008270">
    <property type="term" value="F:zinc ion binding"/>
    <property type="evidence" value="ECO:0007669"/>
    <property type="project" value="UniProtKB-KW"/>
</dbReference>
<dbReference type="GO" id="GO:0046854">
    <property type="term" value="P:phosphatidylinositol phosphate biosynthetic process"/>
    <property type="evidence" value="ECO:0007669"/>
    <property type="project" value="TreeGrafter"/>
</dbReference>
<keyword evidence="6 12" id="KW-0418">Kinase</keyword>
<dbReference type="PROSITE" id="PS51455">
    <property type="entry name" value="PIPK"/>
    <property type="match status" value="1"/>
</dbReference>
<feature type="compositionally biased region" description="Basic and acidic residues" evidence="13">
    <location>
        <begin position="268"/>
        <end position="278"/>
    </location>
</feature>
<feature type="domain" description="FYVE-type" evidence="14">
    <location>
        <begin position="107"/>
        <end position="173"/>
    </location>
</feature>
<dbReference type="GO" id="GO:0000285">
    <property type="term" value="F:1-phosphatidylinositol-3-phosphate 5-kinase activity"/>
    <property type="evidence" value="ECO:0007669"/>
    <property type="project" value="UniProtKB-EC"/>
</dbReference>
<dbReference type="GO" id="GO:0005524">
    <property type="term" value="F:ATP binding"/>
    <property type="evidence" value="ECO:0007669"/>
    <property type="project" value="UniProtKB-UniRule"/>
</dbReference>
<evidence type="ECO:0000256" key="11">
    <source>
        <dbReference type="PROSITE-ProRule" id="PRU00091"/>
    </source>
</evidence>
<dbReference type="InterPro" id="IPR027484">
    <property type="entry name" value="PInositol-4-P-5-kinase_N"/>
</dbReference>
<evidence type="ECO:0000256" key="9">
    <source>
        <dbReference type="ARBA" id="ARBA00023464"/>
    </source>
</evidence>
<feature type="region of interest" description="Disordered" evidence="13">
    <location>
        <begin position="251"/>
        <end position="278"/>
    </location>
</feature>
<dbReference type="InterPro" id="IPR027409">
    <property type="entry name" value="GroEL-like_apical_dom_sf"/>
</dbReference>
<keyword evidence="8 12" id="KW-0067">ATP-binding</keyword>
<accession>A0AAN9RDM6</accession>
<evidence type="ECO:0000256" key="13">
    <source>
        <dbReference type="SAM" id="MobiDB-lite"/>
    </source>
</evidence>
<evidence type="ECO:0000313" key="16">
    <source>
        <dbReference type="EMBL" id="KAK7368207.1"/>
    </source>
</evidence>
<evidence type="ECO:0000259" key="14">
    <source>
        <dbReference type="PROSITE" id="PS50178"/>
    </source>
</evidence>
<organism evidence="16 17">
    <name type="scientific">Phaseolus coccineus</name>
    <name type="common">Scarlet runner bean</name>
    <name type="synonym">Phaseolus multiflorus</name>
    <dbReference type="NCBI Taxonomy" id="3886"/>
    <lineage>
        <taxon>Eukaryota</taxon>
        <taxon>Viridiplantae</taxon>
        <taxon>Streptophyta</taxon>
        <taxon>Embryophyta</taxon>
        <taxon>Tracheophyta</taxon>
        <taxon>Spermatophyta</taxon>
        <taxon>Magnoliopsida</taxon>
        <taxon>eudicotyledons</taxon>
        <taxon>Gunneridae</taxon>
        <taxon>Pentapetalae</taxon>
        <taxon>rosids</taxon>
        <taxon>fabids</taxon>
        <taxon>Fabales</taxon>
        <taxon>Fabaceae</taxon>
        <taxon>Papilionoideae</taxon>
        <taxon>50 kb inversion clade</taxon>
        <taxon>NPAAA clade</taxon>
        <taxon>indigoferoid/millettioid clade</taxon>
        <taxon>Phaseoleae</taxon>
        <taxon>Phaseolus</taxon>
    </lineage>
</organism>
<dbReference type="Proteomes" id="UP001374584">
    <property type="component" value="Unassembled WGS sequence"/>
</dbReference>
<evidence type="ECO:0000313" key="17">
    <source>
        <dbReference type="Proteomes" id="UP001374584"/>
    </source>
</evidence>
<dbReference type="SMART" id="SM00330">
    <property type="entry name" value="PIPKc"/>
    <property type="match status" value="1"/>
</dbReference>
<evidence type="ECO:0000256" key="8">
    <source>
        <dbReference type="ARBA" id="ARBA00022840"/>
    </source>
</evidence>
<dbReference type="CDD" id="cd17300">
    <property type="entry name" value="PIPKc_PIKfyve"/>
    <property type="match status" value="1"/>
</dbReference>
<feature type="compositionally biased region" description="Low complexity" evidence="13">
    <location>
        <begin position="251"/>
        <end position="266"/>
    </location>
</feature>
<feature type="compositionally biased region" description="Low complexity" evidence="13">
    <location>
        <begin position="189"/>
        <end position="199"/>
    </location>
</feature>
<dbReference type="InterPro" id="IPR002498">
    <property type="entry name" value="PInositol-4-P-4/5-kinase_core"/>
</dbReference>
<dbReference type="PANTHER" id="PTHR45748">
    <property type="entry name" value="1-PHOSPHATIDYLINOSITOL 3-PHOSPHATE 5-KINASE-RELATED"/>
    <property type="match status" value="1"/>
</dbReference>
<dbReference type="EC" id="2.7.1.150" evidence="1"/>
<dbReference type="EMBL" id="JAYMYR010000004">
    <property type="protein sequence ID" value="KAK7368207.1"/>
    <property type="molecule type" value="Genomic_DNA"/>
</dbReference>
<gene>
    <name evidence="16" type="ORF">VNO80_10231</name>
</gene>
<feature type="region of interest" description="Disordered" evidence="13">
    <location>
        <begin position="1317"/>
        <end position="1341"/>
    </location>
</feature>
<dbReference type="SUPFAM" id="SSF56104">
    <property type="entry name" value="SAICAR synthase-like"/>
    <property type="match status" value="1"/>
</dbReference>
<protein>
    <recommendedName>
        <fullName evidence="1">1-phosphatidylinositol-3-phosphate 5-kinase</fullName>
        <ecNumber evidence="1">2.7.1.150</ecNumber>
    </recommendedName>
    <alternativeName>
        <fullName evidence="10">Phosphatidylinositol 3-phosphate 5-kinase type III</fullName>
    </alternativeName>
</protein>
<evidence type="ECO:0000256" key="7">
    <source>
        <dbReference type="ARBA" id="ARBA00022833"/>
    </source>
</evidence>
<name>A0AAN9RDM6_PHACN</name>
<dbReference type="InterPro" id="IPR027483">
    <property type="entry name" value="PInositol-4-P-4/5-kinase_C_sf"/>
</dbReference>
<dbReference type="Gene3D" id="3.30.810.10">
    <property type="entry name" value="2-Layer Sandwich"/>
    <property type="match status" value="1"/>
</dbReference>
<dbReference type="Gene3D" id="3.30.800.10">
    <property type="entry name" value="Phosphatidylinositol Phosphate Kinase II Beta"/>
    <property type="match status" value="1"/>
</dbReference>
<evidence type="ECO:0000256" key="3">
    <source>
        <dbReference type="ARBA" id="ARBA00022723"/>
    </source>
</evidence>